<reference evidence="9 10" key="1">
    <citation type="submission" date="2017-09" db="EMBL/GenBank/DDBJ databases">
        <title>The Catabolism of 3,6-Dichlorosalicylic acid is Initiated by the Cytochrome P450 Monooxygenase DsmABC in Rhizorhabdus dicambivorans Ndbn-20.</title>
        <authorList>
            <person name="Na L."/>
        </authorList>
    </citation>
    <scope>NUCLEOTIDE SEQUENCE [LARGE SCALE GENOMIC DNA]</scope>
    <source>
        <strain evidence="9 10">Ndbn-20m</strain>
    </source>
</reference>
<dbReference type="Gene3D" id="3.30.560.10">
    <property type="entry name" value="Glucose Oxidase, domain 3"/>
    <property type="match status" value="1"/>
</dbReference>
<keyword evidence="4 5" id="KW-0274">FAD</keyword>
<evidence type="ECO:0000256" key="2">
    <source>
        <dbReference type="ARBA" id="ARBA00010790"/>
    </source>
</evidence>
<dbReference type="SUPFAM" id="SSF54373">
    <property type="entry name" value="FAD-linked reductases, C-terminal domain"/>
    <property type="match status" value="1"/>
</dbReference>
<feature type="domain" description="Glucose-methanol-choline oxidoreductase N-terminal" evidence="8">
    <location>
        <begin position="254"/>
        <end position="268"/>
    </location>
</feature>
<dbReference type="Pfam" id="PF00732">
    <property type="entry name" value="GMC_oxred_N"/>
    <property type="match status" value="1"/>
</dbReference>
<dbReference type="GO" id="GO:0016614">
    <property type="term" value="F:oxidoreductase activity, acting on CH-OH group of donors"/>
    <property type="evidence" value="ECO:0007669"/>
    <property type="project" value="InterPro"/>
</dbReference>
<comment type="similarity">
    <text evidence="2 6">Belongs to the GMC oxidoreductase family.</text>
</comment>
<accession>A0A2A4FQB8</accession>
<dbReference type="PIRSF" id="PIRSF000137">
    <property type="entry name" value="Alcohol_oxidase"/>
    <property type="match status" value="1"/>
</dbReference>
<sequence>MSYDYIVVGGGSAGCVVAGRLVREAGAKVLLLEAGSSDRSPLISMPAGSFKILFGNSPYIKRYTSLPQPSLGGRRVEIAQGNVIGGGSSVNALAYTRGSRLAYDAWDEYLGGLGWGWDDLLPYFVRQERNSRLGGWAHGRNGPLAVSDPFYRCRAADLFVESMQALGVPHTSDFNAGDQRGVGYLQLTAGNARRCSAADAFLKPVRSDKRLTLVTGATATRLLMHGTRAVGVEYVARGQVHRACCDGEVILTAGAYCSPKLLMLSGIGPAAELARHGIEVLVDLPGVGQNMQDHNMVPLTAYTNGAYGYFGHERGVRAAWNLLQYLLLSSGPIASNGAEAVAFVNVDDPEGEPNLQIYNIGTMWLEEGQGKPDHGLTLLANLIRPRSRGWMRLASADPLADPEFSPNYLEHPEDLALMTGAIHYLRRILATAPLSRAIRSELLPGPSVNSDEEIAAYCRAATITNYHPVGSCRMGPASDTMAVLDAWLRVRGTECLRVCDASMMPLIPSANTNAPVMAVADRAVDLMLGRASLRAERLARAASR</sequence>
<keyword evidence="10" id="KW-1185">Reference proteome</keyword>
<dbReference type="PANTHER" id="PTHR11552:SF147">
    <property type="entry name" value="CHOLINE DEHYDROGENASE, MITOCHONDRIAL"/>
    <property type="match status" value="1"/>
</dbReference>
<dbReference type="PROSITE" id="PS00623">
    <property type="entry name" value="GMC_OXRED_1"/>
    <property type="match status" value="1"/>
</dbReference>
<dbReference type="InterPro" id="IPR012132">
    <property type="entry name" value="GMC_OxRdtase"/>
</dbReference>
<evidence type="ECO:0000256" key="3">
    <source>
        <dbReference type="ARBA" id="ARBA00022630"/>
    </source>
</evidence>
<dbReference type="KEGG" id="rdi:CMV14_12625"/>
<dbReference type="Proteomes" id="UP000218934">
    <property type="component" value="Unassembled WGS sequence"/>
</dbReference>
<evidence type="ECO:0000256" key="1">
    <source>
        <dbReference type="ARBA" id="ARBA00001974"/>
    </source>
</evidence>
<evidence type="ECO:0000313" key="9">
    <source>
        <dbReference type="EMBL" id="PCE39902.1"/>
    </source>
</evidence>
<dbReference type="PANTHER" id="PTHR11552">
    <property type="entry name" value="GLUCOSE-METHANOL-CHOLINE GMC OXIDOREDUCTASE"/>
    <property type="match status" value="1"/>
</dbReference>
<gene>
    <name evidence="9" type="ORF">COO09_23125</name>
</gene>
<name>A0A2A4FQB8_9SPHN</name>
<dbReference type="EMBL" id="NWUF01000041">
    <property type="protein sequence ID" value="PCE39902.1"/>
    <property type="molecule type" value="Genomic_DNA"/>
</dbReference>
<comment type="caution">
    <text evidence="9">The sequence shown here is derived from an EMBL/GenBank/DDBJ whole genome shotgun (WGS) entry which is preliminary data.</text>
</comment>
<evidence type="ECO:0000313" key="10">
    <source>
        <dbReference type="Proteomes" id="UP000218934"/>
    </source>
</evidence>
<evidence type="ECO:0000256" key="4">
    <source>
        <dbReference type="ARBA" id="ARBA00022827"/>
    </source>
</evidence>
<dbReference type="GO" id="GO:0050660">
    <property type="term" value="F:flavin adenine dinucleotide binding"/>
    <property type="evidence" value="ECO:0007669"/>
    <property type="project" value="InterPro"/>
</dbReference>
<feature type="domain" description="Glucose-methanol-choline oxidoreductase N-terminal" evidence="7">
    <location>
        <begin position="81"/>
        <end position="104"/>
    </location>
</feature>
<protein>
    <submittedName>
        <fullName evidence="9">Glucose-methanol-choline oxidoreductase</fullName>
    </submittedName>
</protein>
<dbReference type="SUPFAM" id="SSF51905">
    <property type="entry name" value="FAD/NAD(P)-binding domain"/>
    <property type="match status" value="1"/>
</dbReference>
<organism evidence="9 10">
    <name type="scientific">Rhizorhabdus dicambivorans</name>
    <dbReference type="NCBI Taxonomy" id="1850238"/>
    <lineage>
        <taxon>Bacteria</taxon>
        <taxon>Pseudomonadati</taxon>
        <taxon>Pseudomonadota</taxon>
        <taxon>Alphaproteobacteria</taxon>
        <taxon>Sphingomonadales</taxon>
        <taxon>Sphingomonadaceae</taxon>
        <taxon>Rhizorhabdus</taxon>
    </lineage>
</organism>
<comment type="cofactor">
    <cofactor evidence="1 5">
        <name>FAD</name>
        <dbReference type="ChEBI" id="CHEBI:57692"/>
    </cofactor>
</comment>
<dbReference type="InterPro" id="IPR000172">
    <property type="entry name" value="GMC_OxRdtase_N"/>
</dbReference>
<dbReference type="RefSeq" id="WP_096367725.1">
    <property type="nucleotide sequence ID" value="NZ_NWUF01000041.1"/>
</dbReference>
<dbReference type="Pfam" id="PF05199">
    <property type="entry name" value="GMC_oxred_C"/>
    <property type="match status" value="1"/>
</dbReference>
<evidence type="ECO:0000256" key="5">
    <source>
        <dbReference type="PIRSR" id="PIRSR000137-2"/>
    </source>
</evidence>
<evidence type="ECO:0000259" key="7">
    <source>
        <dbReference type="PROSITE" id="PS00623"/>
    </source>
</evidence>
<keyword evidence="3 6" id="KW-0285">Flavoprotein</keyword>
<dbReference type="AlphaFoldDB" id="A0A2A4FQB8"/>
<feature type="binding site" evidence="5">
    <location>
        <position position="83"/>
    </location>
    <ligand>
        <name>FAD</name>
        <dbReference type="ChEBI" id="CHEBI:57692"/>
    </ligand>
</feature>
<dbReference type="OrthoDB" id="9785276at2"/>
<dbReference type="Gene3D" id="3.50.50.60">
    <property type="entry name" value="FAD/NAD(P)-binding domain"/>
    <property type="match status" value="1"/>
</dbReference>
<evidence type="ECO:0000259" key="8">
    <source>
        <dbReference type="PROSITE" id="PS00624"/>
    </source>
</evidence>
<dbReference type="InterPro" id="IPR007867">
    <property type="entry name" value="GMC_OxRtase_C"/>
</dbReference>
<evidence type="ECO:0000256" key="6">
    <source>
        <dbReference type="RuleBase" id="RU003968"/>
    </source>
</evidence>
<dbReference type="InterPro" id="IPR036188">
    <property type="entry name" value="FAD/NAD-bd_sf"/>
</dbReference>
<proteinExistence type="inferred from homology"/>
<dbReference type="PROSITE" id="PS00624">
    <property type="entry name" value="GMC_OXRED_2"/>
    <property type="match status" value="1"/>
</dbReference>